<dbReference type="Gene3D" id="3.40.50.12780">
    <property type="entry name" value="N-terminal domain of ligase-like"/>
    <property type="match status" value="2"/>
</dbReference>
<dbReference type="GO" id="GO:0016020">
    <property type="term" value="C:membrane"/>
    <property type="evidence" value="ECO:0007669"/>
    <property type="project" value="TreeGrafter"/>
</dbReference>
<evidence type="ECO:0000259" key="4">
    <source>
        <dbReference type="Pfam" id="PF00501"/>
    </source>
</evidence>
<reference evidence="5" key="1">
    <citation type="submission" date="2020-11" db="EMBL/GenBank/DDBJ databases">
        <authorList>
            <person name="Tran Van P."/>
        </authorList>
    </citation>
    <scope>NUCLEOTIDE SEQUENCE</scope>
</reference>
<keyword evidence="6" id="KW-1185">Reference proteome</keyword>
<evidence type="ECO:0000256" key="3">
    <source>
        <dbReference type="ARBA" id="ARBA00026121"/>
    </source>
</evidence>
<dbReference type="EMBL" id="OC857988">
    <property type="protein sequence ID" value="CAD7625904.1"/>
    <property type="molecule type" value="Genomic_DNA"/>
</dbReference>
<gene>
    <name evidence="5" type="ORF">OSB1V03_LOCUS6337</name>
</gene>
<dbReference type="PANTHER" id="PTHR43272:SF107">
    <property type="entry name" value="LONG-CHAIN-FATTY-ACID--COA LIGASE 5"/>
    <property type="match status" value="1"/>
</dbReference>
<sequence length="470" mass="53192">DGNCVGTINKKTNAVDWLTYAQVLARVKHFGDGLIHMGLKCGQNTFIGIYATNCVEYVIAEYGAYSQSLVVIPLYDTLGPNACRYIINKVLTVKEIESLGQKNPIKDFGDEATNKNDTMLSFLPLAHMFERCCQSAVFMVGGKTAFFSGDIKNLADDMKIVRPTVLAAVPRVMSRIYDKCHTNIKGNKLKEWLLRKAIESKLSELQKRVIRRNGFWDKLVFKPIRNGMGGKVRLICVCPCTLTVPGDYRTGHVGPPLPCCSIRLESVPDMQYYTNDGRGEVWVKGPIVFNGYFKDPEKTAIVITPDGWLKTGDIGEWTENGTLRIIDRKKHIFKLSQGEYIAPEKIEGIYSKSSFIAQIFVYGESFKSCLVAVVVPEVTTLTVWCRKNNIRGTLRDLCQNKEVKRVVMNDLLGVGKKEGLLGFEQLRDIYLHYEAFTIDNGLLTPTLKTKRLEIRKYFDRQLEDMYRSLD</sequence>
<dbReference type="PANTHER" id="PTHR43272">
    <property type="entry name" value="LONG-CHAIN-FATTY-ACID--COA LIGASE"/>
    <property type="match status" value="1"/>
</dbReference>
<dbReference type="GO" id="GO:0005783">
    <property type="term" value="C:endoplasmic reticulum"/>
    <property type="evidence" value="ECO:0007669"/>
    <property type="project" value="TreeGrafter"/>
</dbReference>
<dbReference type="EC" id="6.2.1.3" evidence="3"/>
<dbReference type="InterPro" id="IPR000873">
    <property type="entry name" value="AMP-dep_synth/lig_dom"/>
</dbReference>
<evidence type="ECO:0000256" key="1">
    <source>
        <dbReference type="ARBA" id="ARBA00022598"/>
    </source>
</evidence>
<accession>A0A7R9PZC8</accession>
<dbReference type="AlphaFoldDB" id="A0A7R9PZC8"/>
<feature type="non-terminal residue" evidence="5">
    <location>
        <position position="470"/>
    </location>
</feature>
<dbReference type="InterPro" id="IPR042099">
    <property type="entry name" value="ANL_N_sf"/>
</dbReference>
<evidence type="ECO:0000313" key="6">
    <source>
        <dbReference type="Proteomes" id="UP000759131"/>
    </source>
</evidence>
<evidence type="ECO:0000313" key="5">
    <source>
        <dbReference type="EMBL" id="CAD7625904.1"/>
    </source>
</evidence>
<protein>
    <recommendedName>
        <fullName evidence="3">long-chain-fatty-acid--CoA ligase</fullName>
        <ecNumber evidence="3">6.2.1.3</ecNumber>
    </recommendedName>
</protein>
<feature type="domain" description="AMP-dependent synthetase/ligase" evidence="4">
    <location>
        <begin position="15"/>
        <end position="89"/>
    </location>
</feature>
<keyword evidence="2" id="KW-0276">Fatty acid metabolism</keyword>
<dbReference type="OrthoDB" id="1700726at2759"/>
<keyword evidence="1" id="KW-0436">Ligase</keyword>
<organism evidence="5">
    <name type="scientific">Medioppia subpectinata</name>
    <dbReference type="NCBI Taxonomy" id="1979941"/>
    <lineage>
        <taxon>Eukaryota</taxon>
        <taxon>Metazoa</taxon>
        <taxon>Ecdysozoa</taxon>
        <taxon>Arthropoda</taxon>
        <taxon>Chelicerata</taxon>
        <taxon>Arachnida</taxon>
        <taxon>Acari</taxon>
        <taxon>Acariformes</taxon>
        <taxon>Sarcoptiformes</taxon>
        <taxon>Oribatida</taxon>
        <taxon>Brachypylina</taxon>
        <taxon>Oppioidea</taxon>
        <taxon>Oppiidae</taxon>
        <taxon>Medioppia</taxon>
    </lineage>
</organism>
<feature type="domain" description="AMP-dependent synthetase/ligase" evidence="4">
    <location>
        <begin position="112"/>
        <end position="293"/>
    </location>
</feature>
<proteinExistence type="predicted"/>
<evidence type="ECO:0000256" key="2">
    <source>
        <dbReference type="ARBA" id="ARBA00022832"/>
    </source>
</evidence>
<dbReference type="Proteomes" id="UP000759131">
    <property type="component" value="Unassembled WGS sequence"/>
</dbReference>
<name>A0A7R9PZC8_9ACAR</name>
<dbReference type="Pfam" id="PF00501">
    <property type="entry name" value="AMP-binding"/>
    <property type="match status" value="2"/>
</dbReference>
<dbReference type="GO" id="GO:0004467">
    <property type="term" value="F:long-chain fatty acid-CoA ligase activity"/>
    <property type="evidence" value="ECO:0007669"/>
    <property type="project" value="UniProtKB-EC"/>
</dbReference>
<keyword evidence="2" id="KW-0443">Lipid metabolism</keyword>
<dbReference type="EMBL" id="CAJPIZ010003413">
    <property type="protein sequence ID" value="CAG2106334.1"/>
    <property type="molecule type" value="Genomic_DNA"/>
</dbReference>
<dbReference type="SUPFAM" id="SSF56801">
    <property type="entry name" value="Acetyl-CoA synthetase-like"/>
    <property type="match status" value="1"/>
</dbReference>